<dbReference type="Gene3D" id="1.20.5.390">
    <property type="entry name" value="L1 transposable element, trimerization domain"/>
    <property type="match status" value="1"/>
</dbReference>
<dbReference type="InterPro" id="IPR001932">
    <property type="entry name" value="PPM-type_phosphatase-like_dom"/>
</dbReference>
<evidence type="ECO:0000256" key="2">
    <source>
        <dbReference type="PROSITE-ProRule" id="PRU00169"/>
    </source>
</evidence>
<dbReference type="GO" id="GO:0016791">
    <property type="term" value="F:phosphatase activity"/>
    <property type="evidence" value="ECO:0007669"/>
    <property type="project" value="TreeGrafter"/>
</dbReference>
<name>A0A2S5KRH7_9PROT</name>
<protein>
    <recommendedName>
        <fullName evidence="3">Response regulatory domain-containing protein</fullName>
    </recommendedName>
</protein>
<keyword evidence="1" id="KW-0378">Hydrolase</keyword>
<evidence type="ECO:0000313" key="4">
    <source>
        <dbReference type="EMBL" id="PPC77368.1"/>
    </source>
</evidence>
<dbReference type="SUPFAM" id="SSF52172">
    <property type="entry name" value="CheY-like"/>
    <property type="match status" value="1"/>
</dbReference>
<evidence type="ECO:0000259" key="3">
    <source>
        <dbReference type="PROSITE" id="PS50110"/>
    </source>
</evidence>
<dbReference type="PROSITE" id="PS50110">
    <property type="entry name" value="RESPONSE_REGULATORY"/>
    <property type="match status" value="1"/>
</dbReference>
<accession>A0A2S5KRH7</accession>
<dbReference type="Proteomes" id="UP000238196">
    <property type="component" value="Unassembled WGS sequence"/>
</dbReference>
<dbReference type="Gene3D" id="3.60.40.10">
    <property type="entry name" value="PPM-type phosphatase domain"/>
    <property type="match status" value="1"/>
</dbReference>
<gene>
    <name evidence="4" type="ORF">C4K68_10905</name>
</gene>
<dbReference type="GO" id="GO:0000160">
    <property type="term" value="P:phosphorelay signal transduction system"/>
    <property type="evidence" value="ECO:0007669"/>
    <property type="project" value="InterPro"/>
</dbReference>
<feature type="domain" description="Response regulatory" evidence="3">
    <location>
        <begin position="7"/>
        <end position="121"/>
    </location>
</feature>
<organism evidence="4 5">
    <name type="scientific">Proteobacteria bacterium 228</name>
    <dbReference type="NCBI Taxonomy" id="2083153"/>
    <lineage>
        <taxon>Bacteria</taxon>
        <taxon>Pseudomonadati</taxon>
        <taxon>Pseudomonadota</taxon>
    </lineage>
</organism>
<dbReference type="AlphaFoldDB" id="A0A2S5KRH7"/>
<dbReference type="InterPro" id="IPR001789">
    <property type="entry name" value="Sig_transdc_resp-reg_receiver"/>
</dbReference>
<comment type="caution">
    <text evidence="2">Lacks conserved residue(s) required for the propagation of feature annotation.</text>
</comment>
<dbReference type="Pfam" id="PF00072">
    <property type="entry name" value="Response_reg"/>
    <property type="match status" value="1"/>
</dbReference>
<dbReference type="Pfam" id="PF07228">
    <property type="entry name" value="SpoIIE"/>
    <property type="match status" value="1"/>
</dbReference>
<dbReference type="InterPro" id="IPR036457">
    <property type="entry name" value="PPM-type-like_dom_sf"/>
</dbReference>
<dbReference type="PANTHER" id="PTHR43156">
    <property type="entry name" value="STAGE II SPORULATION PROTEIN E-RELATED"/>
    <property type="match status" value="1"/>
</dbReference>
<sequence length="392" mass="44206">MAKIDTDVLLIAGHYQATEQIDAFLKKQGYTIAWVETASEVQMACEKSSFKVVLCSLNLRQGYGLDVLRYLIEFYPSLPVVMMAQSAILQDVLNALRSGACDFFIQPQYDLPSLFRSIQKNIRKYRALLDNDAYRKALEENNLQLQLSLKELENDQKAGRHVQQRLFPVSGQELNGCHFSHQLIPSLYLSGDFIDYIALTPEVTFFYLADISGHGASSAFVTVLLKNLSGRFVKSYRRKADSDILSPVVMLQRINQELLETPLGKHLTIVLGVIDQRQNTLCYSVGGHYPLPIFTDESGSRFLSGGGMPVGLFPEPHFEEHVLPLRDIGKWSLTVFSDGILEVMEGRLQDKEQRLLELVQSCDHVPERIVNELDLTALELPDDIALLSVRKI</sequence>
<dbReference type="PANTHER" id="PTHR43156:SF2">
    <property type="entry name" value="STAGE II SPORULATION PROTEIN E"/>
    <property type="match status" value="1"/>
</dbReference>
<dbReference type="SMART" id="SM00331">
    <property type="entry name" value="PP2C_SIG"/>
    <property type="match status" value="1"/>
</dbReference>
<dbReference type="SMART" id="SM00448">
    <property type="entry name" value="REC"/>
    <property type="match status" value="1"/>
</dbReference>
<dbReference type="InterPro" id="IPR011006">
    <property type="entry name" value="CheY-like_superfamily"/>
</dbReference>
<dbReference type="Gene3D" id="3.40.50.2300">
    <property type="match status" value="1"/>
</dbReference>
<evidence type="ECO:0000256" key="1">
    <source>
        <dbReference type="ARBA" id="ARBA00022801"/>
    </source>
</evidence>
<evidence type="ECO:0000313" key="5">
    <source>
        <dbReference type="Proteomes" id="UP000238196"/>
    </source>
</evidence>
<proteinExistence type="predicted"/>
<comment type="caution">
    <text evidence="4">The sequence shown here is derived from an EMBL/GenBank/DDBJ whole genome shotgun (WGS) entry which is preliminary data.</text>
</comment>
<reference evidence="4 5" key="1">
    <citation type="submission" date="2018-02" db="EMBL/GenBank/DDBJ databases">
        <title>novel marine gammaproteobacteria from coastal saline agro ecosystem.</title>
        <authorList>
            <person name="Krishnan R."/>
            <person name="Ramesh Kumar N."/>
        </authorList>
    </citation>
    <scope>NUCLEOTIDE SEQUENCE [LARGE SCALE GENOMIC DNA]</scope>
    <source>
        <strain evidence="4 5">228</strain>
    </source>
</reference>
<dbReference type="OrthoDB" id="6399952at2"/>
<dbReference type="EMBL" id="PRLP01000034">
    <property type="protein sequence ID" value="PPC77368.1"/>
    <property type="molecule type" value="Genomic_DNA"/>
</dbReference>
<dbReference type="InterPro" id="IPR052016">
    <property type="entry name" value="Bact_Sigma-Reg"/>
</dbReference>